<comment type="caution">
    <text evidence="1">The sequence shown here is derived from an EMBL/GenBank/DDBJ whole genome shotgun (WGS) entry which is preliminary data.</text>
</comment>
<protein>
    <submittedName>
        <fullName evidence="1">Uncharacterized protein</fullName>
    </submittedName>
</protein>
<name>A0ACC1MFW4_9PEZI</name>
<gene>
    <name evidence="1" type="ORF">NUW58_g10852</name>
</gene>
<reference evidence="1" key="1">
    <citation type="submission" date="2022-10" db="EMBL/GenBank/DDBJ databases">
        <title>Genome Sequence of Xylaria curta.</title>
        <authorList>
            <person name="Buettner E."/>
        </authorList>
    </citation>
    <scope>NUCLEOTIDE SEQUENCE</scope>
    <source>
        <strain evidence="1">Babe10</strain>
    </source>
</reference>
<keyword evidence="2" id="KW-1185">Reference proteome</keyword>
<organism evidence="1 2">
    <name type="scientific">Xylaria curta</name>
    <dbReference type="NCBI Taxonomy" id="42375"/>
    <lineage>
        <taxon>Eukaryota</taxon>
        <taxon>Fungi</taxon>
        <taxon>Dikarya</taxon>
        <taxon>Ascomycota</taxon>
        <taxon>Pezizomycotina</taxon>
        <taxon>Sordariomycetes</taxon>
        <taxon>Xylariomycetidae</taxon>
        <taxon>Xylariales</taxon>
        <taxon>Xylariaceae</taxon>
        <taxon>Xylaria</taxon>
    </lineage>
</organism>
<proteinExistence type="predicted"/>
<sequence length="111" mass="12805">MCVFGRRQDVVEAGIKSGQEVWYQFRFWNGFGGATPEREEASANHPLAGESWAQTVAKVIPPVTSWEQERWDVQLVPVEVVEESEGEIDWEYERELDEFCKQSAAEGQQRR</sequence>
<evidence type="ECO:0000313" key="2">
    <source>
        <dbReference type="Proteomes" id="UP001143856"/>
    </source>
</evidence>
<dbReference type="EMBL" id="JAPDGR010005512">
    <property type="protein sequence ID" value="KAJ2965623.1"/>
    <property type="molecule type" value="Genomic_DNA"/>
</dbReference>
<evidence type="ECO:0000313" key="1">
    <source>
        <dbReference type="EMBL" id="KAJ2965623.1"/>
    </source>
</evidence>
<dbReference type="Proteomes" id="UP001143856">
    <property type="component" value="Unassembled WGS sequence"/>
</dbReference>
<accession>A0ACC1MFW4</accession>